<dbReference type="Gene3D" id="1.10.287.1490">
    <property type="match status" value="1"/>
</dbReference>
<feature type="region of interest" description="Disordered" evidence="2">
    <location>
        <begin position="2487"/>
        <end position="2539"/>
    </location>
</feature>
<accession>A0AAW1TQG9</accession>
<feature type="compositionally biased region" description="Basic and acidic residues" evidence="2">
    <location>
        <begin position="876"/>
        <end position="885"/>
    </location>
</feature>
<feature type="region of interest" description="Disordered" evidence="2">
    <location>
        <begin position="1068"/>
        <end position="1680"/>
    </location>
</feature>
<feature type="compositionally biased region" description="Polar residues" evidence="2">
    <location>
        <begin position="315"/>
        <end position="333"/>
    </location>
</feature>
<gene>
    <name evidence="3" type="ORF">WA026_008154</name>
</gene>
<feature type="compositionally biased region" description="Basic and acidic residues" evidence="2">
    <location>
        <begin position="1358"/>
        <end position="1408"/>
    </location>
</feature>
<proteinExistence type="predicted"/>
<dbReference type="EMBL" id="JARQZJ010000003">
    <property type="protein sequence ID" value="KAK9870592.1"/>
    <property type="molecule type" value="Genomic_DNA"/>
</dbReference>
<name>A0AAW1TQG9_9CUCU</name>
<feature type="compositionally biased region" description="Acidic residues" evidence="2">
    <location>
        <begin position="864"/>
        <end position="873"/>
    </location>
</feature>
<evidence type="ECO:0000313" key="4">
    <source>
        <dbReference type="Proteomes" id="UP001431783"/>
    </source>
</evidence>
<feature type="compositionally biased region" description="Basic and acidic residues" evidence="2">
    <location>
        <begin position="251"/>
        <end position="262"/>
    </location>
</feature>
<feature type="region of interest" description="Disordered" evidence="2">
    <location>
        <begin position="857"/>
        <end position="890"/>
    </location>
</feature>
<feature type="compositionally biased region" description="Basic and acidic residues" evidence="2">
    <location>
        <begin position="1305"/>
        <end position="1316"/>
    </location>
</feature>
<feature type="compositionally biased region" description="Polar residues" evidence="2">
    <location>
        <begin position="2646"/>
        <end position="2655"/>
    </location>
</feature>
<feature type="compositionally biased region" description="Polar residues" evidence="2">
    <location>
        <begin position="1586"/>
        <end position="1596"/>
    </location>
</feature>
<feature type="coiled-coil region" evidence="1">
    <location>
        <begin position="493"/>
        <end position="534"/>
    </location>
</feature>
<feature type="coiled-coil region" evidence="1">
    <location>
        <begin position="1866"/>
        <end position="1893"/>
    </location>
</feature>
<sequence>MSQVAACRDKRQVIPIPYAPGGCPVKLGEEKCGETQGLDIIKDFHQLYQEKMSQIDVSAGGDSLQEKVDLQQKWIDDLTEQNRMLARVIAELETEAIGRLQQLENKLQNAAKSFSEEDVEALAERDRKIKELEEALNSHTSIENDVENDSDRKSRENATQGIGSDKQREETKFESKDSDYSGGRKDEDQIKQEIRKIREQSSKDMPPGDEELYEDGRQKQGATEGSTGTDRGKAEDSSDEKRKSGGQSKYSSDDKKKNDENYAMKQDVILSSPSFTTQDDDTSDLPLCPVRKVRPCSPETCRKASIKLKEIATSNMNKNYPDSPNQEEFTSTYSEKETKEKATPTICPVKKVPCTSETCKKNSRKSPEPTAGVRTNSIVISVSSAGKQDASRSKLAENLEKKSVHLLIENNKENMIVEPEKDHDQGSLDISKPRIESVPVIGVQDSLEILKGTVKTQSSERSLLNEETQNSECICETKNYVDEFMKLKEENKMFREGEEIRRLKNELDEKMKRILELNEENRTLNEMVNALKCNQVDYVGTVDELTDSEPTSSEFEYCRSISPKRGDFCTENCINEHTKSQGINNSRKSCLSSENKDLGTNVYQRKDKDRFTSDSSSTICKEDICPFVDVKYTSMGGTFRARGGNDTIIQTPTELMEECTDYICPNKDMATDTSEKAADASVCPEKKISKCTNVECQTECNEVIGRVESTRNKSIDTLLNVNAANSICYDPTCTQRFDMPKSPVLQKTAEEATDVCVDKAIDMRVEQATDVRIEETTVIQVEETTDMRIEEATGVQVEETTEVRIEEATGMNIDEGINVQVEEVIDVRVEEAADVYVDEAIDVRVEEVTTDRIEEATGLQVEEASGEGAEEASGEGAEKATEVRVEQTSQVPEEVAITEISVEAPIREDSPFPRKCNIKTCLISDCLERHVVKISHIQKEIDQVPSEKDKTSMVAPKAITDKRVASPFPKKCNRKTCLVIDCLEKHAVAISATPEQIDRASDIPNEQEKATEASVIVTEASTAVEELPAEVVPTNDTTIKELTTSAQEVQISEKDFECDRDICRTCPSEGEIPTDAGSQPVEVLSDSKRQSTTATGQDSVAPPVDRMSGTLKEETCDAGVDVKPPVTDATTSAQVLPPGSEPASVKQPVSTTSSAYGSDLPTEEEMKTEPLTGEPKDTSDEMPTASMKSTDKETPVSEGASVGAATPIEIQGDSGQKMPDDGTPTEVQEQIDQKIPQDSTTPTEGQKDIEQKVPTDAATPTALPEQEEQKTPADAVPPCAQSEKKKPSTADKSCQEPCICLPDETTTKDSGRDDSKPQQPPRVSEYAAGEADKKLSPVPDSVVERPETSEKPSVVMGKGEEPYPAVKEEVSVNVEEKSSAEEKEEKKPEAEDTEKASTISKGEDKPTSENEGALMNIGDMTQPPEYEVPQTKSSEKPPTIVEDITASSTDEKPLAVSEQEPSIIVSEKAPTVSKDEDKPTSENEGGLLTIGDMTQPPEYEVPQTKSSEKPPTIVEDITPTSTDERAIDVSDQEPSIKESEKVPTIAKGDDIQTTMDEKLPTEASKEPSTIASEKPSVTIREVEPSPITSEKPSVTITEVGPTPIASEKPSATVTEVEPTPIASEKPSVTIKEEPTTTGVIDKPSKDISEKPSDIPSEKDDGIIIDDFLSPEKRSMPTSDQSDKVIIRCICKSKYCKIVPDPNNPNQKLCVDVSETLLEAGDDDNCMCLPSCPRKDAFTQNSKPDVSKGEKEKSSGSDTPLGSNIPTNETRQAPITPKDALVYTTKPRHEFEQHFSSYRSFHSDRGQSFNSLKKLSKEQEYAGLSRKETEPWKKTTHIPPRKSASAYGIQEDATDTSDLKDVDETKNADLKIVIADLKNKLLDAEDKIEELKNIKNFGNKDNNTALIMRYSEEIDHLKKSLKWTSKEKEEYEFLKQKVKLLEQGKGDTDNITSNLQTAEDRSVMKVQLKKLSKKNKCYEEIVQFFKEEMSVMSDELLTLQEVLNVTNVSSQEENTKLINAILQLRRINDRLVSHLCEIEKQVVLENQINQINEARINELQNIIGSKNNDLNQHDQTIQEMRKKLNNATKQNADLKKTIKNLTDAVVEIQEGIKSVERDHNRNKNDASVVESNVCLASGNLKDIKCCIENKNDKIIELENKLKSQEVSIILATKELDVLKEKKADYKKLVVSLKEQLASYDKKNEEMMGDFQLVSTQLQDYVNLDHMKNYEIGHYKSLVEEMKMSLMQLNQGLEKFEASNIHFYEDMSNAEICCDKNGTSSRVFSELKKSMADMKRRLSDAEFKGGLIEEELLKVKESHMSQIREEVTESQKELETRILASIEEQANLNMLVEQQKEEIEHLKKELHREKLESSNYKQNLSKLQNENMTSNAQMEILHLKCELNKSLQRQRVLSEENDKIHSKMISLRKKLSTIEEAYEIMKQENEENKMQLKKTLREKEYIAHKNQELTKNIEDMRSSHDQLERQCRSMMKRMSQEKSWVKKPMQQPFSPRHYTPTPQSERRSSSPSRNRGQERNTCDVRYRSMSPWRNYDGYNRVDLIDEDAVSRKSHQMRNISYDSNPSAFSSRSPSPRSDYLQEEVNNLNLNDWFSPNFKETDTDADEGDDEMFINKLHVLTAQVQEANKRWQQKMNTNSLPTSRGKRSN</sequence>
<feature type="compositionally biased region" description="Basic and acidic residues" evidence="2">
    <location>
        <begin position="165"/>
        <end position="202"/>
    </location>
</feature>
<keyword evidence="4" id="KW-1185">Reference proteome</keyword>
<feature type="coiled-coil region" evidence="1">
    <location>
        <begin position="2069"/>
        <end position="2208"/>
    </location>
</feature>
<comment type="caution">
    <text evidence="3">The sequence shown here is derived from an EMBL/GenBank/DDBJ whole genome shotgun (WGS) entry which is preliminary data.</text>
</comment>
<feature type="compositionally biased region" description="Basic and acidic residues" evidence="2">
    <location>
        <begin position="2529"/>
        <end position="2539"/>
    </location>
</feature>
<feature type="compositionally biased region" description="Polar residues" evidence="2">
    <location>
        <begin position="1225"/>
        <end position="1244"/>
    </location>
</feature>
<feature type="compositionally biased region" description="Basic and acidic residues" evidence="2">
    <location>
        <begin position="1744"/>
        <end position="1754"/>
    </location>
</feature>
<evidence type="ECO:0000313" key="3">
    <source>
        <dbReference type="EMBL" id="KAK9870592.1"/>
    </source>
</evidence>
<feature type="compositionally biased region" description="Basic and acidic residues" evidence="2">
    <location>
        <begin position="1819"/>
        <end position="1832"/>
    </location>
</feature>
<feature type="compositionally biased region" description="Basic and acidic residues" evidence="2">
    <location>
        <begin position="230"/>
        <end position="243"/>
    </location>
</feature>
<dbReference type="Proteomes" id="UP001431783">
    <property type="component" value="Unassembled WGS sequence"/>
</dbReference>
<feature type="compositionally biased region" description="Polar residues" evidence="2">
    <location>
        <begin position="1147"/>
        <end position="1156"/>
    </location>
</feature>
<feature type="region of interest" description="Disordered" evidence="2">
    <location>
        <begin position="2569"/>
        <end position="2592"/>
    </location>
</feature>
<feature type="compositionally biased region" description="Basic and acidic residues" evidence="2">
    <location>
        <begin position="1669"/>
        <end position="1680"/>
    </location>
</feature>
<feature type="region of interest" description="Disordered" evidence="2">
    <location>
        <begin position="315"/>
        <end position="338"/>
    </location>
</feature>
<feature type="compositionally biased region" description="Basic and acidic residues" evidence="2">
    <location>
        <begin position="1164"/>
        <end position="1179"/>
    </location>
</feature>
<organism evidence="3 4">
    <name type="scientific">Henosepilachna vigintioctopunctata</name>
    <dbReference type="NCBI Taxonomy" id="420089"/>
    <lineage>
        <taxon>Eukaryota</taxon>
        <taxon>Metazoa</taxon>
        <taxon>Ecdysozoa</taxon>
        <taxon>Arthropoda</taxon>
        <taxon>Hexapoda</taxon>
        <taxon>Insecta</taxon>
        <taxon>Pterygota</taxon>
        <taxon>Neoptera</taxon>
        <taxon>Endopterygota</taxon>
        <taxon>Coleoptera</taxon>
        <taxon>Polyphaga</taxon>
        <taxon>Cucujiformia</taxon>
        <taxon>Coccinelloidea</taxon>
        <taxon>Coccinellidae</taxon>
        <taxon>Epilachninae</taxon>
        <taxon>Epilachnini</taxon>
        <taxon>Henosepilachna</taxon>
    </lineage>
</organism>
<feature type="compositionally biased region" description="Polar residues" evidence="2">
    <location>
        <begin position="1757"/>
        <end position="1772"/>
    </location>
</feature>
<feature type="region of interest" description="Disordered" evidence="2">
    <location>
        <begin position="134"/>
        <end position="285"/>
    </location>
</feature>
<evidence type="ECO:0000256" key="1">
    <source>
        <dbReference type="SAM" id="Coils"/>
    </source>
</evidence>
<evidence type="ECO:0000256" key="2">
    <source>
        <dbReference type="SAM" id="MobiDB-lite"/>
    </source>
</evidence>
<feature type="region of interest" description="Disordered" evidence="2">
    <location>
        <begin position="1819"/>
        <end position="1849"/>
    </location>
</feature>
<reference evidence="3 4" key="1">
    <citation type="submission" date="2023-03" db="EMBL/GenBank/DDBJ databases">
        <title>Genome insight into feeding habits of ladybird beetles.</title>
        <authorList>
            <person name="Li H.-S."/>
            <person name="Huang Y.-H."/>
            <person name="Pang H."/>
        </authorList>
    </citation>
    <scope>NUCLEOTIDE SEQUENCE [LARGE SCALE GENOMIC DNA]</scope>
    <source>
        <strain evidence="3">SYSU_2023b</strain>
        <tissue evidence="3">Whole body</tissue>
    </source>
</reference>
<feature type="region of interest" description="Disordered" evidence="2">
    <location>
        <begin position="2641"/>
        <end position="2662"/>
    </location>
</feature>
<feature type="region of interest" description="Disordered" evidence="2">
    <location>
        <begin position="1737"/>
        <end position="1777"/>
    </location>
</feature>
<feature type="compositionally biased region" description="Low complexity" evidence="2">
    <location>
        <begin position="2577"/>
        <end position="2591"/>
    </location>
</feature>
<feature type="compositionally biased region" description="Basic and acidic residues" evidence="2">
    <location>
        <begin position="1642"/>
        <end position="1661"/>
    </location>
</feature>
<keyword evidence="1" id="KW-0175">Coiled coil</keyword>
<feature type="compositionally biased region" description="Basic and acidic residues" evidence="2">
    <location>
        <begin position="1522"/>
        <end position="1565"/>
    </location>
</feature>
<feature type="coiled-coil region" evidence="1">
    <location>
        <begin position="2343"/>
        <end position="2391"/>
    </location>
</feature>
<feature type="compositionally biased region" description="Polar residues" evidence="2">
    <location>
        <begin position="220"/>
        <end position="229"/>
    </location>
</feature>
<protein>
    <submittedName>
        <fullName evidence="3">Uncharacterized protein</fullName>
    </submittedName>
</protein>